<evidence type="ECO:0000256" key="14">
    <source>
        <dbReference type="SAM" id="MobiDB-lite"/>
    </source>
</evidence>
<dbReference type="GO" id="GO:0009252">
    <property type="term" value="P:peptidoglycan biosynthetic process"/>
    <property type="evidence" value="ECO:0007669"/>
    <property type="project" value="UniProtKB-KW"/>
</dbReference>
<evidence type="ECO:0000256" key="10">
    <source>
        <dbReference type="ARBA" id="ARBA00023268"/>
    </source>
</evidence>
<sequence length="792" mass="85094">MKSASLSQKAYSFLMFLAVSVLAGLLISGLAVPFAALLGGGGKMAVSALDDIPADLETPAQHQRSEVFMADGSLLATFYDENRVYVPLSEISENMQTAQIAIEDHRFFEHGAIDFQGFGRAALKTLTGDTQGASTLTQQYVKMVRIEMAVAANDEEALRKADEVTIERKIIEARYAMALEERLTKDEILERYLNIAYYGDGAYGVQAAAKHFFNVDAKDLTLGQSAMLAGLVQNPVALNPVRNTDKAMDRRDVVLNQMVKWGMTTEETAEETKAEQTFDPSKVQRTARGCVSSPYPFLCDYVKRTLVSDAMPSMGKDEQERTNYLNRGGLQIHTLIDPVAQASAEAAVAAQVSPTDPVLANTTLIQPSTGLITAMAQSRPVMGTDAAAGETFYNYNVSSDMGGAEGYQAGSTFKPFTLASALNQGMTPQKEYNAPATMQFRGQTFRDCTGTFKFNQDYEPQNQGRNPYGNISMMVAAQKSVNTYFVQLIRDTGICASIDMAKAAGVKLSDGKDLRTMQRYPSFVLGTADVTPLSMAEAYATFANRGIHCDPIILKSVETKDGTEVQVPSANCKQAIPEAVADGVNYILRSVALQGTGRPAALRDGRDEAGKTGTTNNAVAVWYAGYTPEMAGVAMITIDKVNPYFKNHSKSLTGIRVKGGRLDGSGGGDAGKIWKAAMKSALADKPKTKFTAPTKTILEGVKVNVPSVRGMSLSEAKATLEAAGFSTAKRYVFSERAREGAFLGIEPSKTAAKFSTIYLRISKGKEPEPEPVGTPSASAAPATTPSAQPTGR</sequence>
<comment type="catalytic activity">
    <reaction evidence="13">
        <text>[GlcNAc-(1-&gt;4)-Mur2Ac(oyl-L-Ala-gamma-D-Glu-L-Lys-D-Ala-D-Ala)](n)-di-trans,octa-cis-undecaprenyl diphosphate + beta-D-GlcNAc-(1-&gt;4)-Mur2Ac(oyl-L-Ala-gamma-D-Glu-L-Lys-D-Ala-D-Ala)-di-trans,octa-cis-undecaprenyl diphosphate = [GlcNAc-(1-&gt;4)-Mur2Ac(oyl-L-Ala-gamma-D-Glu-L-Lys-D-Ala-D-Ala)](n+1)-di-trans,octa-cis-undecaprenyl diphosphate + di-trans,octa-cis-undecaprenyl diphosphate + H(+)</text>
        <dbReference type="Rhea" id="RHEA:23708"/>
        <dbReference type="Rhea" id="RHEA-COMP:9602"/>
        <dbReference type="Rhea" id="RHEA-COMP:9603"/>
        <dbReference type="ChEBI" id="CHEBI:15378"/>
        <dbReference type="ChEBI" id="CHEBI:58405"/>
        <dbReference type="ChEBI" id="CHEBI:60033"/>
        <dbReference type="ChEBI" id="CHEBI:78435"/>
        <dbReference type="EC" id="2.4.99.28"/>
    </reaction>
</comment>
<evidence type="ECO:0000256" key="13">
    <source>
        <dbReference type="ARBA" id="ARBA00049902"/>
    </source>
</evidence>
<dbReference type="EMBL" id="FQZG01000033">
    <property type="protein sequence ID" value="SHJ22742.1"/>
    <property type="molecule type" value="Genomic_DNA"/>
</dbReference>
<evidence type="ECO:0000256" key="4">
    <source>
        <dbReference type="ARBA" id="ARBA00022670"/>
    </source>
</evidence>
<evidence type="ECO:0000256" key="2">
    <source>
        <dbReference type="ARBA" id="ARBA00007739"/>
    </source>
</evidence>
<dbReference type="FunFam" id="1.10.3810.10:FF:000001">
    <property type="entry name" value="Penicillin-binding protein 1A"/>
    <property type="match status" value="1"/>
</dbReference>
<dbReference type="Gene3D" id="3.40.710.10">
    <property type="entry name" value="DD-peptidase/beta-lactamase superfamily"/>
    <property type="match status" value="1"/>
</dbReference>
<comment type="similarity">
    <text evidence="1">In the C-terminal section; belongs to the transpeptidase family.</text>
</comment>
<evidence type="ECO:0000256" key="9">
    <source>
        <dbReference type="ARBA" id="ARBA00022984"/>
    </source>
</evidence>
<keyword evidence="9" id="KW-0573">Peptidoglycan synthesis</keyword>
<evidence type="ECO:0000256" key="11">
    <source>
        <dbReference type="ARBA" id="ARBA00023316"/>
    </source>
</evidence>
<dbReference type="RefSeq" id="WP_245787942.1">
    <property type="nucleotide sequence ID" value="NZ_FQZG01000033.1"/>
</dbReference>
<evidence type="ECO:0000256" key="8">
    <source>
        <dbReference type="ARBA" id="ARBA00022960"/>
    </source>
</evidence>
<feature type="region of interest" description="Disordered" evidence="14">
    <location>
        <begin position="764"/>
        <end position="792"/>
    </location>
</feature>
<dbReference type="InterPro" id="IPR023346">
    <property type="entry name" value="Lysozyme-like_dom_sf"/>
</dbReference>
<dbReference type="GO" id="GO:0008360">
    <property type="term" value="P:regulation of cell shape"/>
    <property type="evidence" value="ECO:0007669"/>
    <property type="project" value="UniProtKB-KW"/>
</dbReference>
<feature type="compositionally biased region" description="Low complexity" evidence="14">
    <location>
        <begin position="774"/>
        <end position="792"/>
    </location>
</feature>
<accession>A0A1M6HKP4</accession>
<keyword evidence="6" id="KW-0808">Transferase</keyword>
<dbReference type="GO" id="GO:0030288">
    <property type="term" value="C:outer membrane-bounded periplasmic space"/>
    <property type="evidence" value="ECO:0007669"/>
    <property type="project" value="TreeGrafter"/>
</dbReference>
<evidence type="ECO:0000256" key="7">
    <source>
        <dbReference type="ARBA" id="ARBA00022801"/>
    </source>
</evidence>
<keyword evidence="3 16" id="KW-0121">Carboxypeptidase</keyword>
<dbReference type="GO" id="GO:0008955">
    <property type="term" value="F:peptidoglycan glycosyltransferase activity"/>
    <property type="evidence" value="ECO:0007669"/>
    <property type="project" value="UniProtKB-EC"/>
</dbReference>
<keyword evidence="8" id="KW-0133">Cell shape</keyword>
<keyword evidence="17" id="KW-1185">Reference proteome</keyword>
<protein>
    <submittedName>
        <fullName evidence="16">Membrane carboxypeptidase (Penicillin-binding protein)</fullName>
    </submittedName>
</protein>
<dbReference type="GO" id="GO:0006508">
    <property type="term" value="P:proteolysis"/>
    <property type="evidence" value="ECO:0007669"/>
    <property type="project" value="UniProtKB-KW"/>
</dbReference>
<evidence type="ECO:0000256" key="3">
    <source>
        <dbReference type="ARBA" id="ARBA00022645"/>
    </source>
</evidence>
<dbReference type="PROSITE" id="PS51178">
    <property type="entry name" value="PASTA"/>
    <property type="match status" value="1"/>
</dbReference>
<dbReference type="Proteomes" id="UP000184512">
    <property type="component" value="Unassembled WGS sequence"/>
</dbReference>
<dbReference type="GO" id="GO:0071555">
    <property type="term" value="P:cell wall organization"/>
    <property type="evidence" value="ECO:0007669"/>
    <property type="project" value="UniProtKB-KW"/>
</dbReference>
<dbReference type="InterPro" id="IPR005543">
    <property type="entry name" value="PASTA_dom"/>
</dbReference>
<evidence type="ECO:0000313" key="16">
    <source>
        <dbReference type="EMBL" id="SHJ22742.1"/>
    </source>
</evidence>
<dbReference type="CDD" id="cd06577">
    <property type="entry name" value="PASTA_pknB"/>
    <property type="match status" value="1"/>
</dbReference>
<dbReference type="InterPro" id="IPR050396">
    <property type="entry name" value="Glycosyltr_51/Transpeptidase"/>
</dbReference>
<dbReference type="Pfam" id="PF00905">
    <property type="entry name" value="Transpeptidase"/>
    <property type="match status" value="1"/>
</dbReference>
<evidence type="ECO:0000313" key="17">
    <source>
        <dbReference type="Proteomes" id="UP000184512"/>
    </source>
</evidence>
<feature type="domain" description="PASTA" evidence="15">
    <location>
        <begin position="700"/>
        <end position="763"/>
    </location>
</feature>
<dbReference type="Gene3D" id="3.30.10.20">
    <property type="match status" value="1"/>
</dbReference>
<proteinExistence type="inferred from homology"/>
<keyword evidence="4" id="KW-0645">Protease</keyword>
<comment type="similarity">
    <text evidence="2">In the N-terminal section; belongs to the glycosyltransferase 51 family.</text>
</comment>
<dbReference type="InterPro" id="IPR036950">
    <property type="entry name" value="PBP_transglycosylase"/>
</dbReference>
<dbReference type="Gene3D" id="1.10.3810.10">
    <property type="entry name" value="Biosynthetic peptidoglycan transglycosylase-like"/>
    <property type="match status" value="1"/>
</dbReference>
<dbReference type="AlphaFoldDB" id="A0A1M6HKP4"/>
<comment type="catalytic activity">
    <reaction evidence="12">
        <text>Preferential cleavage: (Ac)2-L-Lys-D-Ala-|-D-Ala. Also transpeptidation of peptidyl-alanyl moieties that are N-acyl substituents of D-alanine.</text>
        <dbReference type="EC" id="3.4.16.4"/>
    </reaction>
</comment>
<reference evidence="16 17" key="1">
    <citation type="submission" date="2016-11" db="EMBL/GenBank/DDBJ databases">
        <authorList>
            <person name="Jaros S."/>
            <person name="Januszkiewicz K."/>
            <person name="Wedrychowicz H."/>
        </authorList>
    </citation>
    <scope>NUCLEOTIDE SEQUENCE [LARGE SCALE GENOMIC DNA]</scope>
    <source>
        <strain evidence="16 17">DSM 12906</strain>
    </source>
</reference>
<dbReference type="GO" id="GO:0009002">
    <property type="term" value="F:serine-type D-Ala-D-Ala carboxypeptidase activity"/>
    <property type="evidence" value="ECO:0007669"/>
    <property type="project" value="UniProtKB-EC"/>
</dbReference>
<dbReference type="GO" id="GO:0008658">
    <property type="term" value="F:penicillin binding"/>
    <property type="evidence" value="ECO:0007669"/>
    <property type="project" value="InterPro"/>
</dbReference>
<dbReference type="InterPro" id="IPR001460">
    <property type="entry name" value="PCN-bd_Tpept"/>
</dbReference>
<keyword evidence="10" id="KW-0511">Multifunctional enzyme</keyword>
<dbReference type="STRING" id="1123357.SAMN02745244_02000"/>
<dbReference type="Pfam" id="PF00912">
    <property type="entry name" value="Transgly"/>
    <property type="match status" value="1"/>
</dbReference>
<evidence type="ECO:0000259" key="15">
    <source>
        <dbReference type="PROSITE" id="PS51178"/>
    </source>
</evidence>
<organism evidence="16 17">
    <name type="scientific">Tessaracoccus bendigoensis DSM 12906</name>
    <dbReference type="NCBI Taxonomy" id="1123357"/>
    <lineage>
        <taxon>Bacteria</taxon>
        <taxon>Bacillati</taxon>
        <taxon>Actinomycetota</taxon>
        <taxon>Actinomycetes</taxon>
        <taxon>Propionibacteriales</taxon>
        <taxon>Propionibacteriaceae</taxon>
        <taxon>Tessaracoccus</taxon>
    </lineage>
</organism>
<evidence type="ECO:0000256" key="5">
    <source>
        <dbReference type="ARBA" id="ARBA00022676"/>
    </source>
</evidence>
<evidence type="ECO:0000256" key="12">
    <source>
        <dbReference type="ARBA" id="ARBA00034000"/>
    </source>
</evidence>
<keyword evidence="5" id="KW-0328">Glycosyltransferase</keyword>
<evidence type="ECO:0000256" key="1">
    <source>
        <dbReference type="ARBA" id="ARBA00007090"/>
    </source>
</evidence>
<dbReference type="SUPFAM" id="SSF56601">
    <property type="entry name" value="beta-lactamase/transpeptidase-like"/>
    <property type="match status" value="1"/>
</dbReference>
<dbReference type="SUPFAM" id="SSF53955">
    <property type="entry name" value="Lysozyme-like"/>
    <property type="match status" value="1"/>
</dbReference>
<gene>
    <name evidence="16" type="ORF">SAMN02745244_02000</name>
</gene>
<keyword evidence="11" id="KW-0961">Cell wall biogenesis/degradation</keyword>
<dbReference type="InterPro" id="IPR001264">
    <property type="entry name" value="Glyco_trans_51"/>
</dbReference>
<evidence type="ECO:0000256" key="6">
    <source>
        <dbReference type="ARBA" id="ARBA00022679"/>
    </source>
</evidence>
<dbReference type="InterPro" id="IPR012338">
    <property type="entry name" value="Beta-lactam/transpept-like"/>
</dbReference>
<name>A0A1M6HKP4_9ACTN</name>
<keyword evidence="7" id="KW-0378">Hydrolase</keyword>
<dbReference type="PANTHER" id="PTHR32282:SF33">
    <property type="entry name" value="PEPTIDOGLYCAN GLYCOSYLTRANSFERASE"/>
    <property type="match status" value="1"/>
</dbReference>
<dbReference type="PANTHER" id="PTHR32282">
    <property type="entry name" value="BINDING PROTEIN TRANSPEPTIDASE, PUTATIVE-RELATED"/>
    <property type="match status" value="1"/>
</dbReference>